<protein>
    <submittedName>
        <fullName evidence="1">Uncharacterized protein</fullName>
    </submittedName>
</protein>
<accession>A0A166AH41</accession>
<reference evidence="1 2" key="1">
    <citation type="journal article" date="2016" name="Mol. Biol. Evol.">
        <title>Comparative Genomics of Early-Diverging Mushroom-Forming Fungi Provides Insights into the Origins of Lignocellulose Decay Capabilities.</title>
        <authorList>
            <person name="Nagy L.G."/>
            <person name="Riley R."/>
            <person name="Tritt A."/>
            <person name="Adam C."/>
            <person name="Daum C."/>
            <person name="Floudas D."/>
            <person name="Sun H."/>
            <person name="Yadav J.S."/>
            <person name="Pangilinan J."/>
            <person name="Larsson K.H."/>
            <person name="Matsuura K."/>
            <person name="Barry K."/>
            <person name="Labutti K."/>
            <person name="Kuo R."/>
            <person name="Ohm R.A."/>
            <person name="Bhattacharya S.S."/>
            <person name="Shirouzu T."/>
            <person name="Yoshinaga Y."/>
            <person name="Martin F.M."/>
            <person name="Grigoriev I.V."/>
            <person name="Hibbett D.S."/>
        </authorList>
    </citation>
    <scope>NUCLEOTIDE SEQUENCE [LARGE SCALE GENOMIC DNA]</scope>
    <source>
        <strain evidence="1 2">CBS 109695</strain>
    </source>
</reference>
<name>A0A166AH41_9AGAM</name>
<keyword evidence="2" id="KW-1185">Reference proteome</keyword>
<evidence type="ECO:0000313" key="2">
    <source>
        <dbReference type="Proteomes" id="UP000076532"/>
    </source>
</evidence>
<dbReference type="Proteomes" id="UP000076532">
    <property type="component" value="Unassembled WGS sequence"/>
</dbReference>
<dbReference type="AlphaFoldDB" id="A0A166AH41"/>
<gene>
    <name evidence="1" type="ORF">FIBSPDRAFT_871154</name>
</gene>
<evidence type="ECO:0000313" key="1">
    <source>
        <dbReference type="EMBL" id="KZP11601.1"/>
    </source>
</evidence>
<organism evidence="1 2">
    <name type="scientific">Athelia psychrophila</name>
    <dbReference type="NCBI Taxonomy" id="1759441"/>
    <lineage>
        <taxon>Eukaryota</taxon>
        <taxon>Fungi</taxon>
        <taxon>Dikarya</taxon>
        <taxon>Basidiomycota</taxon>
        <taxon>Agaricomycotina</taxon>
        <taxon>Agaricomycetes</taxon>
        <taxon>Agaricomycetidae</taxon>
        <taxon>Atheliales</taxon>
        <taxon>Atheliaceae</taxon>
        <taxon>Athelia</taxon>
    </lineage>
</organism>
<proteinExistence type="predicted"/>
<sequence>MALWMLIVRARRCRDDVLPLSWLVGIGLSVLWGAQDREGQDRGRIGEAAVQPGDTAACPARTHDPAHVGDERVESRCVIATLPGPGG</sequence>
<dbReference type="EMBL" id="KV417660">
    <property type="protein sequence ID" value="KZP11601.1"/>
    <property type="molecule type" value="Genomic_DNA"/>
</dbReference>